<dbReference type="EMBL" id="CP016428">
    <property type="protein sequence ID" value="ANV99408.1"/>
    <property type="molecule type" value="Genomic_DNA"/>
</dbReference>
<dbReference type="KEGG" id="bic:LMTR13_03655"/>
<keyword evidence="1" id="KW-1133">Transmembrane helix</keyword>
<proteinExistence type="predicted"/>
<dbReference type="AlphaFoldDB" id="A0A1B1U9G1"/>
<dbReference type="Proteomes" id="UP000092839">
    <property type="component" value="Chromosome"/>
</dbReference>
<gene>
    <name evidence="2" type="ORF">LMTR13_03655</name>
</gene>
<feature type="transmembrane region" description="Helical" evidence="1">
    <location>
        <begin position="22"/>
        <end position="44"/>
    </location>
</feature>
<protein>
    <submittedName>
        <fullName evidence="2">Uncharacterized protein</fullName>
    </submittedName>
</protein>
<keyword evidence="1" id="KW-0812">Transmembrane</keyword>
<evidence type="ECO:0000256" key="1">
    <source>
        <dbReference type="SAM" id="Phobius"/>
    </source>
</evidence>
<organism evidence="2 3">
    <name type="scientific">Bradyrhizobium icense</name>
    <dbReference type="NCBI Taxonomy" id="1274631"/>
    <lineage>
        <taxon>Bacteria</taxon>
        <taxon>Pseudomonadati</taxon>
        <taxon>Pseudomonadota</taxon>
        <taxon>Alphaproteobacteria</taxon>
        <taxon>Hyphomicrobiales</taxon>
        <taxon>Nitrobacteraceae</taxon>
        <taxon>Bradyrhizobium</taxon>
    </lineage>
</organism>
<dbReference type="RefSeq" id="WP_065726716.1">
    <property type="nucleotide sequence ID" value="NZ_CP016428.1"/>
</dbReference>
<evidence type="ECO:0000313" key="3">
    <source>
        <dbReference type="Proteomes" id="UP000092839"/>
    </source>
</evidence>
<keyword evidence="1" id="KW-0472">Membrane</keyword>
<sequence length="65" mass="6700">MAAVPPEQPACPGREMDDPNDLVLAMLGLAIAAIMLVAGALYVINAPDPIPTRRPPPAVQVSPVS</sequence>
<evidence type="ECO:0000313" key="2">
    <source>
        <dbReference type="EMBL" id="ANV99408.1"/>
    </source>
</evidence>
<name>A0A1B1U9G1_9BRAD</name>
<keyword evidence="3" id="KW-1185">Reference proteome</keyword>
<accession>A0A1B1U9G1</accession>
<reference evidence="2 3" key="1">
    <citation type="submission" date="2016-07" db="EMBL/GenBank/DDBJ databases">
        <title>Complete genome sequence of Bradyrhizobium icense LMTR 13T, a potential inoculant strain isolated from lima bean (Phaseolus lunatus) in Peru.</title>
        <authorList>
            <person name="Ormeno-Orrillo E."/>
            <person name="Duran D."/>
            <person name="Rogel M.A."/>
            <person name="Rey L."/>
            <person name="Imperial J."/>
            <person name="Ruiz-Argueso T."/>
            <person name="Martinez-Romero E."/>
        </authorList>
    </citation>
    <scope>NUCLEOTIDE SEQUENCE [LARGE SCALE GENOMIC DNA]</scope>
    <source>
        <strain evidence="2 3">LMTR 13</strain>
    </source>
</reference>